<organism evidence="11">
    <name type="scientific">Thorsellia kenyensis</name>
    <dbReference type="NCBI Taxonomy" id="1549888"/>
    <lineage>
        <taxon>Bacteria</taxon>
        <taxon>Pseudomonadati</taxon>
        <taxon>Pseudomonadota</taxon>
        <taxon>Gammaproteobacteria</taxon>
        <taxon>Enterobacterales</taxon>
        <taxon>Thorselliaceae</taxon>
        <taxon>Thorsellia</taxon>
    </lineage>
</organism>
<sequence>MLIQLNIQNFAIVEQLEIDLLSGMTAITGETGAGKSIAIDALGLCLGNRIEGNVVRKGASKADLTARFLLKNNPAALSWLIEHDLEEDENTECILRRVISDEGRSKGFINGTPVSLSQLKELGELLIQIHGQHAHQTLLKNENQRHLLDAYIDNAPLMQLMSDTFKTWKDSCKKLAKQQTLATERKARVELLSYQLEELDEFSPALGEYEELDEEYKRLSNSGELLSTSQAALNLLQDDDTVNIHLLINKAKQQLQSMLKFDNQINNILSMLEDADIQITEASEELRRQAQSLELDPERLYDVEKRLSKHMQLSRKHQVLPEALAQHYADLKAEFESFQNDQEDEEFLIKQIDQQYQVVLNNAKELHSFRTKAALDLSNKITQSMHELAMPHGQFQIQVSFDEENLSSYGADKIEFKVSTNPGQPLEGLAKVASGGELSRMSLAIQVITAQKMAMPSLIFDEVDVGISGPTAAIVGKLLKQLGKTTQVLCVTHLPQVAAAAHQHFYVNKNVEKNSNNEMMTSTQMHQLDEQGRLHELARLLGGTEITDNTLANAKELINSF</sequence>
<dbReference type="EMBL" id="KM350523">
    <property type="protein sequence ID" value="AIR76389.1"/>
    <property type="molecule type" value="Genomic_DNA"/>
</dbReference>
<proteinExistence type="inferred from homology"/>
<dbReference type="Pfam" id="PF02463">
    <property type="entry name" value="SMC_N"/>
    <property type="match status" value="1"/>
</dbReference>
<dbReference type="SUPFAM" id="SSF52540">
    <property type="entry name" value="P-loop containing nucleoside triphosphate hydrolases"/>
    <property type="match status" value="2"/>
</dbReference>
<dbReference type="FunFam" id="3.40.50.300:FF:000319">
    <property type="entry name" value="DNA repair protein RecN"/>
    <property type="match status" value="1"/>
</dbReference>
<keyword evidence="5" id="KW-0227">DNA damage</keyword>
<dbReference type="GO" id="GO:0006310">
    <property type="term" value="P:DNA recombination"/>
    <property type="evidence" value="ECO:0007669"/>
    <property type="project" value="InterPro"/>
</dbReference>
<evidence type="ECO:0000256" key="1">
    <source>
        <dbReference type="ARBA" id="ARBA00003618"/>
    </source>
</evidence>
<dbReference type="GO" id="GO:0005524">
    <property type="term" value="F:ATP binding"/>
    <property type="evidence" value="ECO:0007669"/>
    <property type="project" value="UniProtKB-KW"/>
</dbReference>
<dbReference type="Proteomes" id="UP001589758">
    <property type="component" value="Unassembled WGS sequence"/>
</dbReference>
<dbReference type="RefSeq" id="WP_385878190.1">
    <property type="nucleotide sequence ID" value="NZ_JBHLXE010000109.1"/>
</dbReference>
<feature type="domain" description="RecF/RecN/SMC N-terminal" evidence="10">
    <location>
        <begin position="2"/>
        <end position="510"/>
    </location>
</feature>
<dbReference type="FunFam" id="3.40.50.300:FF:000356">
    <property type="entry name" value="DNA repair protein RecN"/>
    <property type="match status" value="1"/>
</dbReference>
<feature type="non-terminal residue" evidence="11">
    <location>
        <position position="561"/>
    </location>
</feature>
<dbReference type="NCBIfam" id="TIGR00634">
    <property type="entry name" value="recN"/>
    <property type="match status" value="1"/>
</dbReference>
<dbReference type="PIRSF" id="PIRSF003128">
    <property type="entry name" value="RecN"/>
    <property type="match status" value="1"/>
</dbReference>
<dbReference type="NCBIfam" id="NF008121">
    <property type="entry name" value="PRK10869.1"/>
    <property type="match status" value="1"/>
</dbReference>
<keyword evidence="7" id="KW-0234">DNA repair</keyword>
<evidence type="ECO:0000256" key="3">
    <source>
        <dbReference type="ARBA" id="ARBA00021315"/>
    </source>
</evidence>
<evidence type="ECO:0000256" key="4">
    <source>
        <dbReference type="ARBA" id="ARBA00022741"/>
    </source>
</evidence>
<gene>
    <name evidence="11" type="primary">recN</name>
    <name evidence="12" type="ORF">ACFFIT_12620</name>
</gene>
<dbReference type="CDD" id="cd03241">
    <property type="entry name" value="ABC_RecN"/>
    <property type="match status" value="2"/>
</dbReference>
<dbReference type="InterPro" id="IPR027417">
    <property type="entry name" value="P-loop_NTPase"/>
</dbReference>
<evidence type="ECO:0000256" key="9">
    <source>
        <dbReference type="SAM" id="Coils"/>
    </source>
</evidence>
<evidence type="ECO:0000256" key="6">
    <source>
        <dbReference type="ARBA" id="ARBA00022840"/>
    </source>
</evidence>
<comment type="similarity">
    <text evidence="2">Belongs to the RecN family.</text>
</comment>
<dbReference type="PANTHER" id="PTHR11059">
    <property type="entry name" value="DNA REPAIR PROTEIN RECN"/>
    <property type="match status" value="1"/>
</dbReference>
<keyword evidence="9" id="KW-0175">Coiled coil</keyword>
<evidence type="ECO:0000256" key="7">
    <source>
        <dbReference type="ARBA" id="ARBA00023204"/>
    </source>
</evidence>
<evidence type="ECO:0000256" key="8">
    <source>
        <dbReference type="ARBA" id="ARBA00033408"/>
    </source>
</evidence>
<name>A0A089VIX8_9GAMM</name>
<feature type="coiled-coil region" evidence="9">
    <location>
        <begin position="265"/>
        <end position="292"/>
    </location>
</feature>
<evidence type="ECO:0000313" key="11">
    <source>
        <dbReference type="EMBL" id="AIR76389.1"/>
    </source>
</evidence>
<dbReference type="EMBL" id="JBHLXE010000109">
    <property type="protein sequence ID" value="MFC0180916.1"/>
    <property type="molecule type" value="Genomic_DNA"/>
</dbReference>
<dbReference type="GO" id="GO:0006281">
    <property type="term" value="P:DNA repair"/>
    <property type="evidence" value="ECO:0007669"/>
    <property type="project" value="UniProtKB-KW"/>
</dbReference>
<reference evidence="11" key="1">
    <citation type="journal article" date="2015" name="Int. J. Syst. Evol. Microbiol.">
        <title>Proposal of Thorsellia kenyensis sp. nov. and Thorsellia kandunguensis sp. nov., isolated from larvae of Anopheles arabiensis, as members of the family Thorselliaceae fam. nov.</title>
        <authorList>
            <person name="Kampfer P."/>
            <person name="Glaeser S.P."/>
            <person name="Nilsson L.K."/>
            <person name="Eberhard T."/>
            <person name="Hakansson S."/>
            <person name="Guy L."/>
            <person name="Roos S."/>
            <person name="Busse H.J."/>
            <person name="Terenius O."/>
        </authorList>
    </citation>
    <scope>NUCLEOTIDE SEQUENCE</scope>
    <source>
        <strain evidence="11">T2.1</strain>
    </source>
</reference>
<evidence type="ECO:0000256" key="5">
    <source>
        <dbReference type="ARBA" id="ARBA00022763"/>
    </source>
</evidence>
<dbReference type="GO" id="GO:0009432">
    <property type="term" value="P:SOS response"/>
    <property type="evidence" value="ECO:0007669"/>
    <property type="project" value="TreeGrafter"/>
</dbReference>
<evidence type="ECO:0000313" key="13">
    <source>
        <dbReference type="Proteomes" id="UP001589758"/>
    </source>
</evidence>
<dbReference type="GO" id="GO:0043590">
    <property type="term" value="C:bacterial nucleoid"/>
    <property type="evidence" value="ECO:0007669"/>
    <property type="project" value="TreeGrafter"/>
</dbReference>
<dbReference type="PANTHER" id="PTHR11059:SF0">
    <property type="entry name" value="DNA REPAIR PROTEIN RECN"/>
    <property type="match status" value="1"/>
</dbReference>
<accession>A0A089VIX8</accession>
<comment type="function">
    <text evidence="1">May be involved in recombinational repair of damaged DNA.</text>
</comment>
<dbReference type="InterPro" id="IPR003395">
    <property type="entry name" value="RecF/RecN/SMC_N"/>
</dbReference>
<evidence type="ECO:0000313" key="12">
    <source>
        <dbReference type="EMBL" id="MFC0180916.1"/>
    </source>
</evidence>
<evidence type="ECO:0000259" key="10">
    <source>
        <dbReference type="Pfam" id="PF02463"/>
    </source>
</evidence>
<reference evidence="12 13" key="2">
    <citation type="submission" date="2024-09" db="EMBL/GenBank/DDBJ databases">
        <authorList>
            <person name="Sun Q."/>
            <person name="Mori K."/>
        </authorList>
    </citation>
    <scope>NUCLEOTIDE SEQUENCE [LARGE SCALE GENOMIC DNA]</scope>
    <source>
        <strain evidence="12 13">CCM 8545</strain>
    </source>
</reference>
<dbReference type="Gene3D" id="3.40.50.300">
    <property type="entry name" value="P-loop containing nucleotide triphosphate hydrolases"/>
    <property type="match status" value="2"/>
</dbReference>
<keyword evidence="13" id="KW-1185">Reference proteome</keyword>
<dbReference type="AlphaFoldDB" id="A0A089VIX8"/>
<dbReference type="InterPro" id="IPR004604">
    <property type="entry name" value="DNA_recomb/repair_RecN"/>
</dbReference>
<evidence type="ECO:0000256" key="2">
    <source>
        <dbReference type="ARBA" id="ARBA00009441"/>
    </source>
</evidence>
<protein>
    <recommendedName>
        <fullName evidence="3">DNA repair protein RecN</fullName>
    </recommendedName>
    <alternativeName>
        <fullName evidence="8">Recombination protein N</fullName>
    </alternativeName>
</protein>
<keyword evidence="4" id="KW-0547">Nucleotide-binding</keyword>
<keyword evidence="6" id="KW-0067">ATP-binding</keyword>